<dbReference type="PANTHER" id="PTHR38797:SF4">
    <property type="entry name" value="NUCLEAR PORE COMPLEX PROTEIN NUP85"/>
    <property type="match status" value="1"/>
</dbReference>
<name>A0ABR2HKY2_9PEZI</name>
<dbReference type="Proteomes" id="UP001390339">
    <property type="component" value="Unassembled WGS sequence"/>
</dbReference>
<dbReference type="PANTHER" id="PTHR38797">
    <property type="entry name" value="NUCLEAR PORE COMPLEX PROTEIN NUP85-RELATED"/>
    <property type="match status" value="1"/>
</dbReference>
<dbReference type="Pfam" id="PF12311">
    <property type="entry name" value="DUF3632"/>
    <property type="match status" value="1"/>
</dbReference>
<proteinExistence type="predicted"/>
<gene>
    <name evidence="1" type="ORF">PGQ11_015024</name>
</gene>
<dbReference type="InterPro" id="IPR022085">
    <property type="entry name" value="OpdG"/>
</dbReference>
<accession>A0ABR2HKY2</accession>
<comment type="caution">
    <text evidence="1">The sequence shown here is derived from an EMBL/GenBank/DDBJ whole genome shotgun (WGS) entry which is preliminary data.</text>
</comment>
<evidence type="ECO:0000313" key="1">
    <source>
        <dbReference type="EMBL" id="KAK8848544.1"/>
    </source>
</evidence>
<dbReference type="InterPro" id="IPR053204">
    <property type="entry name" value="Oxopyrrolidines_Biosynth-assoc"/>
</dbReference>
<sequence length="310" mass="34977">MEASTGIAAYNDASASPWIKCLDEIRQDDAVGIEALMSDIFRNLLTSTSESAAAEAAQQVDTCYQDDYLPSDPFMKFLDDKGMGGFLNSLYEIVFDLARAIPYDHELQERLLQFLHELTKLPARKAKIWNEECHVYEKDPILPSVLDDNWNGSFPSHPYDPEDPSSRKSLEEWVNFSTFLARCIKSGLLDKFDGWGRYPAVEIRKALEENPGQGPRRDCLVMVAAQYLLVAGNKIHHQFVDQYAIGSQERQRGLEAWGLWSGRLQVLADGQGLKPEVEHAVKDARRLMLSLEPSIAAEPRDTAEKEEVVE</sequence>
<evidence type="ECO:0000313" key="2">
    <source>
        <dbReference type="Proteomes" id="UP001390339"/>
    </source>
</evidence>
<protein>
    <submittedName>
        <fullName evidence="1">Uncharacterized protein</fullName>
    </submittedName>
</protein>
<organism evidence="1 2">
    <name type="scientific">Apiospora arundinis</name>
    <dbReference type="NCBI Taxonomy" id="335852"/>
    <lineage>
        <taxon>Eukaryota</taxon>
        <taxon>Fungi</taxon>
        <taxon>Dikarya</taxon>
        <taxon>Ascomycota</taxon>
        <taxon>Pezizomycotina</taxon>
        <taxon>Sordariomycetes</taxon>
        <taxon>Xylariomycetidae</taxon>
        <taxon>Amphisphaeriales</taxon>
        <taxon>Apiosporaceae</taxon>
        <taxon>Apiospora</taxon>
    </lineage>
</organism>
<dbReference type="EMBL" id="JAPCWZ010000010">
    <property type="protein sequence ID" value="KAK8848544.1"/>
    <property type="molecule type" value="Genomic_DNA"/>
</dbReference>
<reference evidence="1 2" key="1">
    <citation type="journal article" date="2024" name="IMA Fungus">
        <title>Apiospora arundinis, a panoply of carbohydrate-active enzymes and secondary metabolites.</title>
        <authorList>
            <person name="Sorensen T."/>
            <person name="Petersen C."/>
            <person name="Muurmann A.T."/>
            <person name="Christiansen J.V."/>
            <person name="Brundto M.L."/>
            <person name="Overgaard C.K."/>
            <person name="Boysen A.T."/>
            <person name="Wollenberg R.D."/>
            <person name="Larsen T.O."/>
            <person name="Sorensen J.L."/>
            <person name="Nielsen K.L."/>
            <person name="Sondergaard T.E."/>
        </authorList>
    </citation>
    <scope>NUCLEOTIDE SEQUENCE [LARGE SCALE GENOMIC DNA]</scope>
    <source>
        <strain evidence="1 2">AAU 773</strain>
    </source>
</reference>
<keyword evidence="2" id="KW-1185">Reference proteome</keyword>